<dbReference type="AlphaFoldDB" id="A0A439DUV7"/>
<proteinExistence type="predicted"/>
<organism evidence="2 3">
    <name type="scientific">Mycolicibacterium elephantis DSM 44368</name>
    <dbReference type="NCBI Taxonomy" id="1335622"/>
    <lineage>
        <taxon>Bacteria</taxon>
        <taxon>Bacillati</taxon>
        <taxon>Actinomycetota</taxon>
        <taxon>Actinomycetes</taxon>
        <taxon>Mycobacteriales</taxon>
        <taxon>Mycobacteriaceae</taxon>
        <taxon>Mycolicibacterium</taxon>
    </lineage>
</organism>
<accession>A0A439DUV7</accession>
<comment type="caution">
    <text evidence="2">The sequence shown here is derived from an EMBL/GenBank/DDBJ whole genome shotgun (WGS) entry which is preliminary data.</text>
</comment>
<evidence type="ECO:0000313" key="2">
    <source>
        <dbReference type="EMBL" id="RWA20824.1"/>
    </source>
</evidence>
<reference evidence="2 3" key="1">
    <citation type="submission" date="2013-06" db="EMBL/GenBank/DDBJ databases">
        <title>The draft sequence of the Mycobacterium elephantis genome.</title>
        <authorList>
            <person name="Pettersson F.B."/>
            <person name="Das S."/>
            <person name="Dasgupta S."/>
            <person name="Bhattacharya A."/>
            <person name="Kirsebom L.A."/>
        </authorList>
    </citation>
    <scope>NUCLEOTIDE SEQUENCE [LARGE SCALE GENOMIC DNA]</scope>
    <source>
        <strain evidence="2 3">DSM 44368</strain>
    </source>
</reference>
<name>A0A439DUV7_9MYCO</name>
<keyword evidence="3" id="KW-1185">Reference proteome</keyword>
<evidence type="ECO:0000256" key="1">
    <source>
        <dbReference type="SAM" id="SignalP"/>
    </source>
</evidence>
<feature type="chain" id="PRO_5018974164" description="DUF732 domain-containing protein" evidence="1">
    <location>
        <begin position="24"/>
        <end position="80"/>
    </location>
</feature>
<gene>
    <name evidence="2" type="ORF">MELE44368_02400</name>
</gene>
<feature type="signal peptide" evidence="1">
    <location>
        <begin position="1"/>
        <end position="23"/>
    </location>
</feature>
<dbReference type="Proteomes" id="UP000287177">
    <property type="component" value="Unassembled WGS sequence"/>
</dbReference>
<dbReference type="RefSeq" id="WP_241566543.1">
    <property type="nucleotide sequence ID" value="NZ_ATDN01000012.1"/>
</dbReference>
<evidence type="ECO:0000313" key="3">
    <source>
        <dbReference type="Proteomes" id="UP000287177"/>
    </source>
</evidence>
<dbReference type="EMBL" id="ATDN01000012">
    <property type="protein sequence ID" value="RWA20824.1"/>
    <property type="molecule type" value="Genomic_DNA"/>
</dbReference>
<sequence>MRILAVVGAVAVSVMVGPGVASADPYIGKKYSDAAAQIAKRNGKPVVATVQGSALQDDCTVTNWHKSIFLDSRGRNHRKE</sequence>
<evidence type="ECO:0008006" key="4">
    <source>
        <dbReference type="Google" id="ProtNLM"/>
    </source>
</evidence>
<protein>
    <recommendedName>
        <fullName evidence="4">DUF732 domain-containing protein</fullName>
    </recommendedName>
</protein>
<keyword evidence="1" id="KW-0732">Signal</keyword>